<organism evidence="1">
    <name type="scientific">bioreactor metagenome</name>
    <dbReference type="NCBI Taxonomy" id="1076179"/>
    <lineage>
        <taxon>unclassified sequences</taxon>
        <taxon>metagenomes</taxon>
        <taxon>ecological metagenomes</taxon>
    </lineage>
</organism>
<protein>
    <submittedName>
        <fullName evidence="1">Uncharacterized protein</fullName>
    </submittedName>
</protein>
<dbReference type="AlphaFoldDB" id="A0A645CFT3"/>
<proteinExistence type="predicted"/>
<accession>A0A645CFT3</accession>
<name>A0A645CFT3_9ZZZZ</name>
<reference evidence="1" key="1">
    <citation type="submission" date="2019-08" db="EMBL/GenBank/DDBJ databases">
        <authorList>
            <person name="Kucharzyk K."/>
            <person name="Murdoch R.W."/>
            <person name="Higgins S."/>
            <person name="Loffler F."/>
        </authorList>
    </citation>
    <scope>NUCLEOTIDE SEQUENCE</scope>
</reference>
<gene>
    <name evidence="1" type="ORF">SDC9_122706</name>
</gene>
<comment type="caution">
    <text evidence="1">The sequence shown here is derived from an EMBL/GenBank/DDBJ whole genome shotgun (WGS) entry which is preliminary data.</text>
</comment>
<evidence type="ECO:0000313" key="1">
    <source>
        <dbReference type="EMBL" id="MPM75712.1"/>
    </source>
</evidence>
<sequence length="89" mass="10113">MRIDDHAAVIVNTAGDGKPDCRDFLCLEVVFCNQPTDQRLNRGNRIHRIARMRKRKRFLADEFVILANDARRDLASAYVDTNAKHAASS</sequence>
<dbReference type="EMBL" id="VSSQ01026809">
    <property type="protein sequence ID" value="MPM75712.1"/>
    <property type="molecule type" value="Genomic_DNA"/>
</dbReference>